<name>A0A0B7A3W6_9EUPU</name>
<evidence type="ECO:0000313" key="1">
    <source>
        <dbReference type="EMBL" id="CEK75639.1"/>
    </source>
</evidence>
<proteinExistence type="predicted"/>
<reference evidence="1" key="1">
    <citation type="submission" date="2014-12" db="EMBL/GenBank/DDBJ databases">
        <title>Insight into the proteome of Arion vulgaris.</title>
        <authorList>
            <person name="Aradska J."/>
            <person name="Bulat T."/>
            <person name="Smidak R."/>
            <person name="Sarate P."/>
            <person name="Gangsoo J."/>
            <person name="Sialana F."/>
            <person name="Bilban M."/>
            <person name="Lubec G."/>
        </authorList>
    </citation>
    <scope>NUCLEOTIDE SEQUENCE</scope>
    <source>
        <tissue evidence="1">Skin</tissue>
    </source>
</reference>
<protein>
    <submittedName>
        <fullName evidence="1">Uncharacterized protein</fullName>
    </submittedName>
</protein>
<feature type="non-terminal residue" evidence="1">
    <location>
        <position position="1"/>
    </location>
</feature>
<gene>
    <name evidence="1" type="primary">ORF96383</name>
</gene>
<dbReference type="EMBL" id="HACG01028774">
    <property type="protein sequence ID" value="CEK75639.1"/>
    <property type="molecule type" value="Transcribed_RNA"/>
</dbReference>
<sequence>WFRREYETERKEKESKMFIANCQSLLKISYLQTVRFLLKMDVSYQFNQIRHRRVRKDIRCILFFCCVSQAKTAGHIGSVQAVFTDFMFDRLCIG</sequence>
<accession>A0A0B7A3W6</accession>
<organism evidence="1">
    <name type="scientific">Arion vulgaris</name>
    <dbReference type="NCBI Taxonomy" id="1028688"/>
    <lineage>
        <taxon>Eukaryota</taxon>
        <taxon>Metazoa</taxon>
        <taxon>Spiralia</taxon>
        <taxon>Lophotrochozoa</taxon>
        <taxon>Mollusca</taxon>
        <taxon>Gastropoda</taxon>
        <taxon>Heterobranchia</taxon>
        <taxon>Euthyneura</taxon>
        <taxon>Panpulmonata</taxon>
        <taxon>Eupulmonata</taxon>
        <taxon>Stylommatophora</taxon>
        <taxon>Helicina</taxon>
        <taxon>Arionoidea</taxon>
        <taxon>Arionidae</taxon>
        <taxon>Arion</taxon>
    </lineage>
</organism>
<dbReference type="AlphaFoldDB" id="A0A0B7A3W6"/>